<reference evidence="1 2" key="1">
    <citation type="submission" date="2020-07" db="EMBL/GenBank/DDBJ databases">
        <title>Taxonomic proposal: Crassvirales, a new order of highly abundant and diverse bacterial viruses.</title>
        <authorList>
            <person name="Shkoporov A.N."/>
            <person name="Stockdale S.R."/>
            <person name="Guerin E."/>
            <person name="Ross R.P."/>
            <person name="Hill C."/>
        </authorList>
    </citation>
    <scope>NUCLEOTIDE SEQUENCE [LARGE SCALE GENOMIC DNA]</scope>
</reference>
<sequence length="72" mass="8219">METMHQEYPMFKLGNDDASVLHLGQLRRFLNETCRSLPNSTPIMLNCTVGEETVVPCIQVLADEESVELYNF</sequence>
<evidence type="ECO:0000313" key="1">
    <source>
        <dbReference type="EMBL" id="QOR59877.1"/>
    </source>
</evidence>
<protein>
    <submittedName>
        <fullName evidence="1">Uncharacterized protein</fullName>
    </submittedName>
</protein>
<organism evidence="1 2">
    <name type="scientific">uncultured phage cr271_1</name>
    <dbReference type="NCBI Taxonomy" id="2772078"/>
    <lineage>
        <taxon>Viruses</taxon>
        <taxon>Duplodnaviria</taxon>
        <taxon>Heunggongvirae</taxon>
        <taxon>Uroviricota</taxon>
        <taxon>Caudoviricetes</taxon>
        <taxon>Crassvirales</taxon>
        <taxon>Intestiviridae</taxon>
        <taxon>Obtuvirinae</taxon>
        <taxon>Hacihdavirus</taxon>
        <taxon>Hacihdavirus animalis</taxon>
    </lineage>
</organism>
<name>A0A7M1RZM5_9CAUD</name>
<dbReference type="GeneID" id="65130493"/>
<dbReference type="EMBL" id="MT774394">
    <property type="protein sequence ID" value="QOR59877.1"/>
    <property type="molecule type" value="Genomic_DNA"/>
</dbReference>
<keyword evidence="2" id="KW-1185">Reference proteome</keyword>
<proteinExistence type="predicted"/>
<dbReference type="RefSeq" id="YP_010112035.1">
    <property type="nucleotide sequence ID" value="NC_055887.1"/>
</dbReference>
<dbReference type="Proteomes" id="UP000593898">
    <property type="component" value="Segment"/>
</dbReference>
<dbReference type="KEGG" id="vg:65130493"/>
<accession>A0A7M1RZM5</accession>
<evidence type="ECO:0000313" key="2">
    <source>
        <dbReference type="Proteomes" id="UP000593898"/>
    </source>
</evidence>